<dbReference type="Proteomes" id="UP000077684">
    <property type="component" value="Unassembled WGS sequence"/>
</dbReference>
<name>A0A8X7MMT1_9BASI</name>
<organism evidence="2 3">
    <name type="scientific">Tilletia controversa</name>
    <name type="common">dwarf bunt fungus</name>
    <dbReference type="NCBI Taxonomy" id="13291"/>
    <lineage>
        <taxon>Eukaryota</taxon>
        <taxon>Fungi</taxon>
        <taxon>Dikarya</taxon>
        <taxon>Basidiomycota</taxon>
        <taxon>Ustilaginomycotina</taxon>
        <taxon>Exobasidiomycetes</taxon>
        <taxon>Tilletiales</taxon>
        <taxon>Tilletiaceae</taxon>
        <taxon>Tilletia</taxon>
    </lineage>
</organism>
<keyword evidence="1" id="KW-0732">Signal</keyword>
<keyword evidence="3" id="KW-1185">Reference proteome</keyword>
<reference evidence="2" key="1">
    <citation type="submission" date="2016-04" db="EMBL/GenBank/DDBJ databases">
        <authorList>
            <person name="Nguyen H.D."/>
            <person name="Samba Siva P."/>
            <person name="Cullis J."/>
            <person name="Levesque C.A."/>
            <person name="Hambleton S."/>
        </authorList>
    </citation>
    <scope>NUCLEOTIDE SEQUENCE</scope>
    <source>
        <strain evidence="2">DAOMC 236426</strain>
    </source>
</reference>
<reference evidence="2" key="2">
    <citation type="journal article" date="2019" name="IMA Fungus">
        <title>Genome sequencing and comparison of five Tilletia species to identify candidate genes for the detection of regulated species infecting wheat.</title>
        <authorList>
            <person name="Nguyen H.D.T."/>
            <person name="Sultana T."/>
            <person name="Kesanakurti P."/>
            <person name="Hambleton S."/>
        </authorList>
    </citation>
    <scope>NUCLEOTIDE SEQUENCE</scope>
    <source>
        <strain evidence="2">DAOMC 236426</strain>
    </source>
</reference>
<comment type="caution">
    <text evidence="2">The sequence shown here is derived from an EMBL/GenBank/DDBJ whole genome shotgun (WGS) entry which is preliminary data.</text>
</comment>
<evidence type="ECO:0000313" key="3">
    <source>
        <dbReference type="Proteomes" id="UP000077684"/>
    </source>
</evidence>
<gene>
    <name evidence="2" type="ORF">A4X06_0g6917</name>
</gene>
<proteinExistence type="predicted"/>
<feature type="signal peptide" evidence="1">
    <location>
        <begin position="1"/>
        <end position="23"/>
    </location>
</feature>
<dbReference type="AlphaFoldDB" id="A0A8X7MMT1"/>
<dbReference type="EMBL" id="LWDE02001090">
    <property type="protein sequence ID" value="KAE8242432.1"/>
    <property type="molecule type" value="Genomic_DNA"/>
</dbReference>
<evidence type="ECO:0000313" key="2">
    <source>
        <dbReference type="EMBL" id="KAE8242432.1"/>
    </source>
</evidence>
<evidence type="ECO:0000256" key="1">
    <source>
        <dbReference type="SAM" id="SignalP"/>
    </source>
</evidence>
<sequence>MSYADGSLCLVNRLALQTLLTVAGPPTDPSQQQAYDTCQQMLTIALWQQTAHLLNTPQGPSISPTLLTPPLETGAGNNGVFMPAILTDNNTIATPADQDPAQTTSVPNGDDKLAHLTSDPPRIPLHAKDVTVMLLVFDAYPQGLLMTSIVRRTREVLQLPISEADKDRVRSFIASFGKSFNSDRIIQAMSVWFNIEICFLRGERSDVPRPGIRIATLGRPFFFSPRRPLRYLPNPPSLLP</sequence>
<feature type="chain" id="PRO_5036495009" evidence="1">
    <location>
        <begin position="24"/>
        <end position="240"/>
    </location>
</feature>
<accession>A0A8X7MMT1</accession>
<protein>
    <submittedName>
        <fullName evidence="2">Uncharacterized protein</fullName>
    </submittedName>
</protein>